<protein>
    <submittedName>
        <fullName evidence="2">Uncharacterized protein</fullName>
    </submittedName>
</protein>
<evidence type="ECO:0000313" key="2">
    <source>
        <dbReference type="EMBL" id="CAK9856470.1"/>
    </source>
</evidence>
<evidence type="ECO:0000313" key="3">
    <source>
        <dbReference type="Proteomes" id="UP001497522"/>
    </source>
</evidence>
<reference evidence="2" key="1">
    <citation type="submission" date="2024-03" db="EMBL/GenBank/DDBJ databases">
        <authorList>
            <consortium name="ELIXIR-Norway"/>
            <consortium name="Elixir Norway"/>
        </authorList>
    </citation>
    <scope>NUCLEOTIDE SEQUENCE</scope>
</reference>
<comment type="caution">
    <text evidence="2">The sequence shown here is derived from an EMBL/GenBank/DDBJ whole genome shotgun (WGS) entry which is preliminary data.</text>
</comment>
<feature type="region of interest" description="Disordered" evidence="1">
    <location>
        <begin position="88"/>
        <end position="126"/>
    </location>
</feature>
<dbReference type="EMBL" id="CAXHBF010000527">
    <property type="protein sequence ID" value="CAK9856470.1"/>
    <property type="molecule type" value="Genomic_DNA"/>
</dbReference>
<evidence type="ECO:0000256" key="1">
    <source>
        <dbReference type="SAM" id="MobiDB-lite"/>
    </source>
</evidence>
<keyword evidence="3" id="KW-1185">Reference proteome</keyword>
<organism evidence="2 3">
    <name type="scientific">Sphagnum jensenii</name>
    <dbReference type="NCBI Taxonomy" id="128206"/>
    <lineage>
        <taxon>Eukaryota</taxon>
        <taxon>Viridiplantae</taxon>
        <taxon>Streptophyta</taxon>
        <taxon>Embryophyta</taxon>
        <taxon>Bryophyta</taxon>
        <taxon>Sphagnophytina</taxon>
        <taxon>Sphagnopsida</taxon>
        <taxon>Sphagnales</taxon>
        <taxon>Sphagnaceae</taxon>
        <taxon>Sphagnum</taxon>
    </lineage>
</organism>
<gene>
    <name evidence="2" type="ORF">CSSPJE1EN2_LOCUS26402</name>
</gene>
<name>A0ABP1A0C5_9BRYO</name>
<accession>A0ABP1A0C5</accession>
<sequence length="249" mass="28161">MGVARPFCVLSSPAGACLGVCRNVVLNSAITRVQHPCAQRVAHHGRIRCFRRNRELRGLRIALVGSQRVRKWRQDGGVRGAVTVRALEGGSDDDTKGSGFNGDFKSEEKAEEAEEEEKGASRENVSNSASEFKQSFIRGTSRYYRELLNVTKEAGVDVEELAGRATTRFQTLKEKTGEKTAEVVREIQGRLEVGKEQGSKAIETVRYVYWPQFVAWNRWELWKVSLFCFVYTHTILCFQHVCELSLHDF</sequence>
<dbReference type="Proteomes" id="UP001497522">
    <property type="component" value="Unassembled WGS sequence"/>
</dbReference>
<proteinExistence type="predicted"/>